<dbReference type="OrthoDB" id="692376at2759"/>
<feature type="domain" description="KIB1-4 beta-propeller" evidence="1">
    <location>
        <begin position="102"/>
        <end position="334"/>
    </location>
</feature>
<evidence type="ECO:0000313" key="3">
    <source>
        <dbReference type="Proteomes" id="UP001151287"/>
    </source>
</evidence>
<name>A0A9Q0D1Q0_9POAL</name>
<gene>
    <name evidence="2" type="ORF">LUZ63_004024</name>
</gene>
<sequence length="363" mass="42360">MAMSGEEKDWSELPAELLHLIAKKLPDLLDFVRFRVICKTWCSSAPLSDPPYQHPWLLELFPRDCNYCIHEKQQRYYSFSSCEMLTIPSIDGKPVLDSWIYGGVCTHYLAFLNHTNTMSFFNPLTKDLFLLPPMHMHLCCGTPWMVWTGADPIRNRSIVVLDRDRYLGNLKGGWAFYDPRNKKWIEEKGYFYSSCYWQGMLFSTRDGNPTKVFNAYSKKLLHVIPPPENELIEDSYFKDELAWYLRESYLVVSSGVILRVSWFYDCHVKISESVFHIYRLDYGSADGKPFWVRIGDIGDQILFLDEMNGFSMTCKPSSGFREGCIYFLDPNQYKPYVHDVLAGTVERVPCPFKRCTWFLPSLS</sequence>
<proteinExistence type="predicted"/>
<dbReference type="EMBL" id="JAMQYH010000001">
    <property type="protein sequence ID" value="KAJ1704245.1"/>
    <property type="molecule type" value="Genomic_DNA"/>
</dbReference>
<dbReference type="Proteomes" id="UP001151287">
    <property type="component" value="Unassembled WGS sequence"/>
</dbReference>
<comment type="caution">
    <text evidence="2">The sequence shown here is derived from an EMBL/GenBank/DDBJ whole genome shotgun (WGS) entry which is preliminary data.</text>
</comment>
<keyword evidence="3" id="KW-1185">Reference proteome</keyword>
<reference evidence="2" key="1">
    <citation type="journal article" date="2022" name="Cell">
        <title>Repeat-based holocentromeres influence genome architecture and karyotype evolution.</title>
        <authorList>
            <person name="Hofstatter P.G."/>
            <person name="Thangavel G."/>
            <person name="Lux T."/>
            <person name="Neumann P."/>
            <person name="Vondrak T."/>
            <person name="Novak P."/>
            <person name="Zhang M."/>
            <person name="Costa L."/>
            <person name="Castellani M."/>
            <person name="Scott A."/>
            <person name="Toegelov H."/>
            <person name="Fuchs J."/>
            <person name="Mata-Sucre Y."/>
            <person name="Dias Y."/>
            <person name="Vanzela A.L.L."/>
            <person name="Huettel B."/>
            <person name="Almeida C.C.S."/>
            <person name="Simkova H."/>
            <person name="Souza G."/>
            <person name="Pedrosa-Harand A."/>
            <person name="Macas J."/>
            <person name="Mayer K.F.X."/>
            <person name="Houben A."/>
            <person name="Marques A."/>
        </authorList>
    </citation>
    <scope>NUCLEOTIDE SEQUENCE</scope>
    <source>
        <strain evidence="2">RhyBre1mFocal</strain>
    </source>
</reference>
<organism evidence="2 3">
    <name type="scientific">Rhynchospora breviuscula</name>
    <dbReference type="NCBI Taxonomy" id="2022672"/>
    <lineage>
        <taxon>Eukaryota</taxon>
        <taxon>Viridiplantae</taxon>
        <taxon>Streptophyta</taxon>
        <taxon>Embryophyta</taxon>
        <taxon>Tracheophyta</taxon>
        <taxon>Spermatophyta</taxon>
        <taxon>Magnoliopsida</taxon>
        <taxon>Liliopsida</taxon>
        <taxon>Poales</taxon>
        <taxon>Cyperaceae</taxon>
        <taxon>Cyperoideae</taxon>
        <taxon>Rhynchosporeae</taxon>
        <taxon>Rhynchospora</taxon>
    </lineage>
</organism>
<protein>
    <recommendedName>
        <fullName evidence="1">KIB1-4 beta-propeller domain-containing protein</fullName>
    </recommendedName>
</protein>
<dbReference type="Pfam" id="PF03478">
    <property type="entry name" value="Beta-prop_KIB1-4"/>
    <property type="match status" value="1"/>
</dbReference>
<evidence type="ECO:0000313" key="2">
    <source>
        <dbReference type="EMBL" id="KAJ1704245.1"/>
    </source>
</evidence>
<dbReference type="InterPro" id="IPR005174">
    <property type="entry name" value="KIB1-4_b-propeller"/>
</dbReference>
<dbReference type="PANTHER" id="PTHR33110">
    <property type="entry name" value="F-BOX/KELCH-REPEAT PROTEIN-RELATED"/>
    <property type="match status" value="1"/>
</dbReference>
<accession>A0A9Q0D1Q0</accession>
<dbReference type="AlphaFoldDB" id="A0A9Q0D1Q0"/>
<evidence type="ECO:0000259" key="1">
    <source>
        <dbReference type="Pfam" id="PF03478"/>
    </source>
</evidence>